<feature type="region of interest" description="Disordered" evidence="1">
    <location>
        <begin position="126"/>
        <end position="158"/>
    </location>
</feature>
<keyword evidence="3" id="KW-1185">Reference proteome</keyword>
<dbReference type="EMBL" id="JAACJK010000222">
    <property type="protein sequence ID" value="KAF5314019.1"/>
    <property type="molecule type" value="Genomic_DNA"/>
</dbReference>
<dbReference type="OrthoDB" id="3255427at2759"/>
<name>A0A8H5AZZ8_9AGAR</name>
<evidence type="ECO:0000313" key="2">
    <source>
        <dbReference type="EMBL" id="KAF5314019.1"/>
    </source>
</evidence>
<gene>
    <name evidence="2" type="ORF">D9611_006795</name>
</gene>
<dbReference type="PANTHER" id="PTHR38696">
    <property type="entry name" value="MEDIATOR OF RNA POLYMERASE II TRANSCRIPTION SUBUNIT 13"/>
    <property type="match status" value="1"/>
</dbReference>
<evidence type="ECO:0000256" key="1">
    <source>
        <dbReference type="SAM" id="MobiDB-lite"/>
    </source>
</evidence>
<feature type="region of interest" description="Disordered" evidence="1">
    <location>
        <begin position="27"/>
        <end position="94"/>
    </location>
</feature>
<dbReference type="PANTHER" id="PTHR38696:SF1">
    <property type="entry name" value="MEDIATOR OF RNA POLYMERASE II TRANSCRIPTION SUBUNIT 13"/>
    <property type="match status" value="1"/>
</dbReference>
<organism evidence="2 3">
    <name type="scientific">Ephemerocybe angulata</name>
    <dbReference type="NCBI Taxonomy" id="980116"/>
    <lineage>
        <taxon>Eukaryota</taxon>
        <taxon>Fungi</taxon>
        <taxon>Dikarya</taxon>
        <taxon>Basidiomycota</taxon>
        <taxon>Agaricomycotina</taxon>
        <taxon>Agaricomycetes</taxon>
        <taxon>Agaricomycetidae</taxon>
        <taxon>Agaricales</taxon>
        <taxon>Agaricineae</taxon>
        <taxon>Psathyrellaceae</taxon>
        <taxon>Ephemerocybe</taxon>
    </lineage>
</organism>
<proteinExistence type="predicted"/>
<sequence>MSHYPYGYYGQPINPMYPPHGPPMMAPQGYQPFYPQPHPSQNIAPGPLPIGFDAEAYGPGQDYQSPPPPVSKKKSRRQSAPSGSAAQPPPLKSALKKSTNITATPMATNALEFPGYNGQGYNGNAASGYPLSRQRTNSFNRPAQERRRAGSNAAYSQDHGIDPPFQPLHMFVSFHGYNELHLENITEYALKELREIIWPLWDEGIEAQTVTTSECIVRFRNQPWNMAGPNFLMALGLIERLFTLCARRGYVFQTAINIGQSAPRLIFGVEIPDNTSLFFLAFFNSSGSRFTLVNPPSHIDLSLGAQLKAALPRKIVTDHVEQSNLRIIEVKRKPNNNGLEVEHSLFLAHILKILNSLGFDLDASIPLLKRQNAVMSKGQEILIFKGVLPG</sequence>
<accession>A0A8H5AZZ8</accession>
<dbReference type="Proteomes" id="UP000541558">
    <property type="component" value="Unassembled WGS sequence"/>
</dbReference>
<protein>
    <submittedName>
        <fullName evidence="2">Uncharacterized protein</fullName>
    </submittedName>
</protein>
<evidence type="ECO:0000313" key="3">
    <source>
        <dbReference type="Proteomes" id="UP000541558"/>
    </source>
</evidence>
<reference evidence="2 3" key="1">
    <citation type="journal article" date="2020" name="ISME J.">
        <title>Uncovering the hidden diversity of litter-decomposition mechanisms in mushroom-forming fungi.</title>
        <authorList>
            <person name="Floudas D."/>
            <person name="Bentzer J."/>
            <person name="Ahren D."/>
            <person name="Johansson T."/>
            <person name="Persson P."/>
            <person name="Tunlid A."/>
        </authorList>
    </citation>
    <scope>NUCLEOTIDE SEQUENCE [LARGE SCALE GENOMIC DNA]</scope>
    <source>
        <strain evidence="2 3">CBS 175.51</strain>
    </source>
</reference>
<dbReference type="AlphaFoldDB" id="A0A8H5AZZ8"/>
<comment type="caution">
    <text evidence="2">The sequence shown here is derived from an EMBL/GenBank/DDBJ whole genome shotgun (WGS) entry which is preliminary data.</text>
</comment>